<dbReference type="EMBL" id="QXML01000011">
    <property type="protein sequence ID" value="RIW12965.1"/>
    <property type="molecule type" value="Genomic_DNA"/>
</dbReference>
<dbReference type="OrthoDB" id="9816502at2"/>
<protein>
    <submittedName>
        <fullName evidence="1">Uncharacterized protein</fullName>
    </submittedName>
</protein>
<accession>A0A418PND2</accession>
<comment type="caution">
    <text evidence="1">The sequence shown here is derived from an EMBL/GenBank/DDBJ whole genome shotgun (WGS) entry which is preliminary data.</text>
</comment>
<evidence type="ECO:0000313" key="2">
    <source>
        <dbReference type="Proteomes" id="UP000283522"/>
    </source>
</evidence>
<keyword evidence="2" id="KW-1185">Reference proteome</keyword>
<name>A0A418PND2_9BACT</name>
<evidence type="ECO:0000313" key="1">
    <source>
        <dbReference type="EMBL" id="RIW12965.1"/>
    </source>
</evidence>
<dbReference type="AlphaFoldDB" id="A0A418PND2"/>
<dbReference type="RefSeq" id="WP_119479230.1">
    <property type="nucleotide sequence ID" value="NZ_QXML01000011.1"/>
</dbReference>
<proteinExistence type="predicted"/>
<sequence>MNFGQYRFYSWSRRGISANVSQKDTLGLNAGTQPERAQVPVDIKVNGSISIPRINFSLQGPGDIVGINADMVVRTEPRDGISNFEPNYLAYIEFYDEDFPWRYTPAAADHRKLRPWVSLLVLKENEFEDTKRQKPLRSIKVLDANALQPHDEIHLWAHVHTNLPHTENVFEENLEAFREELKTDPDGVYSRVMCPRKLDPNVMYHAFLVPSFETGRLAGLERDPSEVMAQQASWGMGSDLEFPVYYRWHFRTGANFDFESLVKLIEPRVMDQRVGSRPMDCSAPGYFRADSEQEIPAPNPKTVLLEGAVMAPTAVSTQIIPNEYQTEIGKLINLNRGQEENREEDPIVTLPFYGMYHAMRKDLSKPGEKVVPVFDPNSDSWYNDLNRDPRNRVPAGFGVQAVQDDQEKLMDQAWKQLNDVLEANRKMQLALLMAQTMERGYAKNILPQPKENVLSFSRSLSSKILSGGTTVKKAINLGRIPDAVMMPGFKKLIRHNSSVARSLEKQALVPSFSILLQSTNRVGGLTAASVDKFTALPSLNGVLRVTEPPRLENVQVWSLQSNLDQEAIFYQKSYQGGLPEISTWDKLMNKDLVKAVNESKAAPPVAGPTILKRTSAASWLKMNPTTLKVDPKAAIKPIDLVKDMGFVANPGYKKAFTEYDLIYSFRDVPTTAPSTDIAKLAIDSLQTFKPLHAYKKLLDARVSWSAGTRRPNVDADFLPAMAYPDFPAPAYRFLVDRDKELLLPNLHLIQPNTFSLLKTNQKFIESYLVGLNFEMGRELLWREYPTDMRGSYFRQFWDVKGFVSPDSTPTDAESLKDIAPIHKWKKTAPLGSNNARDKEGDSEQLVFVLRGELLKKFPNTVIYAQKAFKKDGKWEITKDLNETQFKKEVRFPIYQAELPPDIKLLGFDLTIDEAAGNTAMADFPGNKEGWFFMIAEVPGEPRFGMDIKFDPVIPDKFTWSDLSWENFGTEPMPFVTVKRSPNTKDSVATRGIWNNQSASADMASILIQRPVMVAVHATEMLDKEIIDDNAGSKAPTRLIDQYGIYKNNFWNKRTTNG</sequence>
<organism evidence="1 2">
    <name type="scientific">Algoriphagus lacus</name>
    <dbReference type="NCBI Taxonomy" id="2056311"/>
    <lineage>
        <taxon>Bacteria</taxon>
        <taxon>Pseudomonadati</taxon>
        <taxon>Bacteroidota</taxon>
        <taxon>Cytophagia</taxon>
        <taxon>Cytophagales</taxon>
        <taxon>Cyclobacteriaceae</taxon>
        <taxon>Algoriphagus</taxon>
    </lineage>
</organism>
<reference evidence="1 2" key="1">
    <citation type="submission" date="2018-09" db="EMBL/GenBank/DDBJ databases">
        <authorList>
            <person name="Wang X."/>
            <person name="Du Z."/>
        </authorList>
    </citation>
    <scope>NUCLEOTIDE SEQUENCE [LARGE SCALE GENOMIC DNA]</scope>
    <source>
        <strain evidence="1 2">N3</strain>
    </source>
</reference>
<gene>
    <name evidence="1" type="ORF">D0X99_17890</name>
</gene>
<dbReference type="Proteomes" id="UP000283522">
    <property type="component" value="Unassembled WGS sequence"/>
</dbReference>